<gene>
    <name evidence="1" type="ORF">AUC68_07015</name>
</gene>
<comment type="caution">
    <text evidence="1">The sequence shown here is derived from an EMBL/GenBank/DDBJ whole genome shotgun (WGS) entry which is preliminary data.</text>
</comment>
<name>A0A1E3W1A7_9HYPH</name>
<dbReference type="EMBL" id="LPWG01000012">
    <property type="protein sequence ID" value="ODR98916.1"/>
    <property type="molecule type" value="Genomic_DNA"/>
</dbReference>
<sequence>MEIANEFANKQGISRTVAAQHASRGFMIDQRWADVAATSNDLYQGGNVAEEIFFAVIELPGKKPRAVCDTLTEIVAANPNPTRITLCNVTRAAFEMRKRAARHKIDLGDFWGSTK</sequence>
<evidence type="ECO:0000313" key="1">
    <source>
        <dbReference type="EMBL" id="ODR98916.1"/>
    </source>
</evidence>
<proteinExistence type="predicted"/>
<evidence type="ECO:0000313" key="2">
    <source>
        <dbReference type="Proteomes" id="UP000094501"/>
    </source>
</evidence>
<keyword evidence="2" id="KW-1185">Reference proteome</keyword>
<dbReference type="AlphaFoldDB" id="A0A1E3W1A7"/>
<accession>A0A1E3W1A7</accession>
<protein>
    <submittedName>
        <fullName evidence="1">Uncharacterized protein</fullName>
    </submittedName>
</protein>
<organism evidence="1 2">
    <name type="scientific">Methyloceanibacter methanicus</name>
    <dbReference type="NCBI Taxonomy" id="1774968"/>
    <lineage>
        <taxon>Bacteria</taxon>
        <taxon>Pseudomonadati</taxon>
        <taxon>Pseudomonadota</taxon>
        <taxon>Alphaproteobacteria</taxon>
        <taxon>Hyphomicrobiales</taxon>
        <taxon>Hyphomicrobiaceae</taxon>
        <taxon>Methyloceanibacter</taxon>
    </lineage>
</organism>
<dbReference type="Proteomes" id="UP000094501">
    <property type="component" value="Unassembled WGS sequence"/>
</dbReference>
<reference evidence="1 2" key="1">
    <citation type="journal article" date="2016" name="Environ. Microbiol.">
        <title>New Methyloceanibacter diversity from North Sea sediments includes methanotroph containing solely the soluble methane monooxygenase.</title>
        <authorList>
            <person name="Vekeman B."/>
            <person name="Kerckhof F.M."/>
            <person name="Cremers G."/>
            <person name="de Vos P."/>
            <person name="Vandamme P."/>
            <person name="Boon N."/>
            <person name="Op den Camp H.J."/>
            <person name="Heylen K."/>
        </authorList>
    </citation>
    <scope>NUCLEOTIDE SEQUENCE [LARGE SCALE GENOMIC DNA]</scope>
    <source>
        <strain evidence="1 2">R-67174</strain>
    </source>
</reference>